<feature type="compositionally biased region" description="Low complexity" evidence="14">
    <location>
        <begin position="595"/>
        <end position="616"/>
    </location>
</feature>
<dbReference type="InterPro" id="IPR051833">
    <property type="entry name" value="TC-DDR_regulator"/>
</dbReference>
<sequence>MSTQTRSGGGGGGGGGRNKSKAKHHENKENLAKDEGQNQSQQYPKGGSAANNVSGNDGSAGTGASVGGGKGGDHHKQKGSGGHKGTDNAAPKVVDVKEKQQKETGGGGGGAGGNAAGSNNEKSGGTTGGASGAGAGAGGASATHTAVKAKQPTAEQIRIAQITDIKSGMDDPKIQEKIQSLMETTQRSEEEVCCALQECDSDLDRAVIFLLETLPVGAFATTSKKKKSKSQAAAQKDGDDSGDWDTVGPATGGGSGVQLGGINVDLKEQQRRGGNRGGPGNQRSGGPGRGGRAGGYRDGGGDRDRDRDRNGYDKGGEGGGYRNRAGGDGGRGRGGRDGGGPGGPGRGNYGSRGGRGGGPRLGTRGPGSRDQNRGSRMMNNDHQEIDSWDPTTTPANANDLKPEECSAFTDTWGDWDNEEYTGSLSDTKVFTASSTAGTGPSTATGTQQQQPGQQQSQQSTQTGVSTAGSNVTELAAPPGLEQQVLNPPPSKDTELVQQYSTTVVSSTATAAVAAGGTGTGVAGVVPQYSDLHTGAPNATTAAQHLRQALDMPPMNTSSSLSAEQSQYFSTLSSQNSNLQPTPSAVGFQQQAQPGAVPSQQQTTTVPQAQQAQPPQANSVQYPAAYVGATNEAATGAPTSYAAAATQQPPVRRQQRARVPPPSKIPSTAVEMPGDNLNNIGYLDVQFGGLDFGADDSFDAVVSDKFNSTGGSGGAGGVLDQSSTTGQASVVSQATQSVGQPQASQTQTVQQQQGGTQVPQGTVGVQPQPAQNQLQQQQQQQQVVSQTPQQAVQQPDVNDYQSKVGGGVVAGNVVVPNNLQPKPSNLPVAPGLASSQIMPGQGAAEALSAQSDALTNSYSQRNNAAGSVSTSVSAGVNSMSNAAAALDQLTKSDPYGQSAGTNTALTGGYQNAPYSSTQTNKAQSYPPTGAPQAYNNMSYSSNQVTNAYPPSTNNYGSYNQGNVNAYQPPSSSVTNNVVPNNNTGNSVGGVSNQSNLPVNNNAVNSSSNNNSGGYLSSQYPVSQTSSAFPSQQNYQNSSQNVYGNAGLSGNTGYSGSTNTTSGQYGSNFSSSKLKDTPVVSTPFESVASSTVSNSSTNNSNNNVTSSSSLPISSVVSTTTKSSSSTSGTGVVTNMPLVNPYIQAPGMPFYQQAAVYSYEDLQLMQQRLPHVPGFYDINYQTPTSLGAAGVRDANLGSVAYSTMSDGRFTRTDNNSSPVSNVPSSLSQQTGSGGPMLNLPYAYFYGGNMMPASGFQYGTPVYPQQMPTNAATSGGQFQKPAYNTGGYGSATGYDTLGQSGQDYNKNAYQASIVGQQQSKGQTVANPQSGTGSGSDMAPSMYGKNHVAINKVNYDKQSFHSGTPPPYNIAGTQTAGNTSAQPYGQHMAYIPPMATHHNINMHQNMHQSTEFAKEMDPQQQTIIAAKMFINISVLSIALNSSFFGYLLYSNRLYDVGKCCTSAVLLILPLSEVLKHFYIKRTFQLETGSKPTATAQSSTGRGGGSGAVNAKASKARWKEWFGAAVLFALATLFYAFICVVLGAPLDQYEETLSLAVTLTTVTIFPIILLIGQSQTYQLLLSETLELKSPLANSYLNLLKNNCIGVILGAWGASVVAPLDWDRPWQVYPIPNVVGSIGGLFGMNVFNLLSTAYISMYRSRRSKTQ</sequence>
<feature type="transmembrane region" description="Helical" evidence="15">
    <location>
        <begin position="1515"/>
        <end position="1540"/>
    </location>
</feature>
<evidence type="ECO:0000256" key="5">
    <source>
        <dbReference type="ARBA" id="ARBA00022502"/>
    </source>
</evidence>
<dbReference type="InterPro" id="IPR022166">
    <property type="entry name" value="UBAP2/Lig"/>
</dbReference>
<comment type="subcellular location">
    <subcellularLocation>
        <location evidence="2">Cytoplasm</location>
    </subcellularLocation>
    <subcellularLocation>
        <location evidence="1">Endoplasmic reticulum membrane</location>
        <topology evidence="1">Multi-pass membrane protein</topology>
    </subcellularLocation>
</comment>
<dbReference type="InterPro" id="IPR009580">
    <property type="entry name" value="GPI_biosynthesis_protein_Pig-F"/>
</dbReference>
<dbReference type="UniPathway" id="UPA00196"/>
<evidence type="ECO:0000256" key="15">
    <source>
        <dbReference type="SAM" id="Phobius"/>
    </source>
</evidence>
<feature type="compositionally biased region" description="Low complexity" evidence="14">
    <location>
        <begin position="1029"/>
        <end position="1039"/>
    </location>
</feature>
<feature type="region of interest" description="Disordered" evidence="14">
    <location>
        <begin position="1087"/>
        <end position="1110"/>
    </location>
</feature>
<evidence type="ECO:0000256" key="11">
    <source>
        <dbReference type="ARBA" id="ARBA00023136"/>
    </source>
</evidence>
<evidence type="ECO:0000256" key="3">
    <source>
        <dbReference type="ARBA" id="ARBA00004687"/>
    </source>
</evidence>
<evidence type="ECO:0000256" key="7">
    <source>
        <dbReference type="ARBA" id="ARBA00022610"/>
    </source>
</evidence>
<dbReference type="PANTHER" id="PTHR16308:SF13">
    <property type="entry name" value="PROTEIN LINGERER"/>
    <property type="match status" value="1"/>
</dbReference>
<feature type="compositionally biased region" description="Low complexity" evidence="14">
    <location>
        <begin position="638"/>
        <end position="651"/>
    </location>
</feature>
<dbReference type="GO" id="GO:0005634">
    <property type="term" value="C:nucleus"/>
    <property type="evidence" value="ECO:0007669"/>
    <property type="project" value="TreeGrafter"/>
</dbReference>
<keyword evidence="8 15" id="KW-0812">Transmembrane</keyword>
<feature type="compositionally biased region" description="Gly residues" evidence="14">
    <location>
        <begin position="317"/>
        <end position="329"/>
    </location>
</feature>
<dbReference type="Pfam" id="PF06699">
    <property type="entry name" value="PIG-F"/>
    <property type="match status" value="1"/>
</dbReference>
<evidence type="ECO:0000313" key="16">
    <source>
        <dbReference type="EnsemblMetazoa" id="ACUA018599-PA"/>
    </source>
</evidence>
<feature type="compositionally biased region" description="Polar residues" evidence="14">
    <location>
        <begin position="37"/>
        <end position="57"/>
    </location>
</feature>
<dbReference type="EMBL" id="AXCM01004823">
    <property type="status" value="NOT_ANNOTATED_CDS"/>
    <property type="molecule type" value="Genomic_DNA"/>
</dbReference>
<keyword evidence="17" id="KW-1185">Reference proteome</keyword>
<dbReference type="STRING" id="139723.A0A182MHT1"/>
<feature type="region of interest" description="Disordered" evidence="14">
    <location>
        <begin position="708"/>
        <end position="803"/>
    </location>
</feature>
<feature type="compositionally biased region" description="Polar residues" evidence="14">
    <location>
        <begin position="932"/>
        <end position="964"/>
    </location>
</feature>
<feature type="compositionally biased region" description="Polar residues" evidence="14">
    <location>
        <begin position="719"/>
        <end position="738"/>
    </location>
</feature>
<feature type="compositionally biased region" description="Gly residues" evidence="14">
    <location>
        <begin position="250"/>
        <end position="259"/>
    </location>
</feature>
<evidence type="ECO:0000256" key="4">
    <source>
        <dbReference type="ARBA" id="ARBA00022490"/>
    </source>
</evidence>
<feature type="compositionally biased region" description="Low complexity" evidence="14">
    <location>
        <begin position="739"/>
        <end position="794"/>
    </location>
</feature>
<keyword evidence="9" id="KW-0256">Endoplasmic reticulum</keyword>
<feature type="region of interest" description="Disordered" evidence="14">
    <location>
        <begin position="221"/>
        <end position="471"/>
    </location>
</feature>
<dbReference type="Proteomes" id="UP000075883">
    <property type="component" value="Unassembled WGS sequence"/>
</dbReference>
<comment type="function">
    <text evidence="12">Acts in the nervous system to mediate the control of copulatory organs during courtship.</text>
</comment>
<feature type="compositionally biased region" description="Basic and acidic residues" evidence="14">
    <location>
        <begin position="299"/>
        <end position="316"/>
    </location>
</feature>
<feature type="compositionally biased region" description="Gly residues" evidence="14">
    <location>
        <begin position="7"/>
        <end position="17"/>
    </location>
</feature>
<evidence type="ECO:0000256" key="10">
    <source>
        <dbReference type="ARBA" id="ARBA00022989"/>
    </source>
</evidence>
<protein>
    <recommendedName>
        <fullName evidence="13">Protein lingerer</fullName>
    </recommendedName>
</protein>
<evidence type="ECO:0000313" key="17">
    <source>
        <dbReference type="Proteomes" id="UP000075883"/>
    </source>
</evidence>
<dbReference type="PANTHER" id="PTHR16308">
    <property type="entry name" value="UBIQUITIN ASSOCIATED PROTEIN 2-LIKE/LINGERER"/>
    <property type="match status" value="1"/>
</dbReference>
<feature type="region of interest" description="Disordered" evidence="14">
    <location>
        <begin position="1"/>
        <end position="154"/>
    </location>
</feature>
<name>A0A182MHT1_9DIPT</name>
<feature type="region of interest" description="Disordered" evidence="14">
    <location>
        <begin position="1204"/>
        <end position="1230"/>
    </location>
</feature>
<feature type="compositionally biased region" description="Gly residues" evidence="14">
    <location>
        <begin position="275"/>
        <end position="298"/>
    </location>
</feature>
<comment type="pathway">
    <text evidence="3">Glycolipid biosynthesis; glycosylphosphatidylinositol-anchor biosynthesis.</text>
</comment>
<dbReference type="VEuPathDB" id="VectorBase:ACUA018599"/>
<keyword evidence="11 15" id="KW-0472">Membrane</keyword>
<proteinExistence type="predicted"/>
<feature type="region of interest" description="Disordered" evidence="14">
    <location>
        <begin position="896"/>
        <end position="1044"/>
    </location>
</feature>
<feature type="compositionally biased region" description="Low complexity" evidence="14">
    <location>
        <begin position="431"/>
        <end position="469"/>
    </location>
</feature>
<accession>A0A182MHT1</accession>
<evidence type="ECO:0000256" key="1">
    <source>
        <dbReference type="ARBA" id="ARBA00004477"/>
    </source>
</evidence>
<evidence type="ECO:0000256" key="2">
    <source>
        <dbReference type="ARBA" id="ARBA00004496"/>
    </source>
</evidence>
<evidence type="ECO:0000256" key="8">
    <source>
        <dbReference type="ARBA" id="ARBA00022692"/>
    </source>
</evidence>
<feature type="compositionally biased region" description="Gly residues" evidence="14">
    <location>
        <begin position="58"/>
        <end position="70"/>
    </location>
</feature>
<feature type="compositionally biased region" description="Basic and acidic residues" evidence="14">
    <location>
        <begin position="26"/>
        <end position="36"/>
    </location>
</feature>
<organism evidence="16 17">
    <name type="scientific">Anopheles culicifacies</name>
    <dbReference type="NCBI Taxonomy" id="139723"/>
    <lineage>
        <taxon>Eukaryota</taxon>
        <taxon>Metazoa</taxon>
        <taxon>Ecdysozoa</taxon>
        <taxon>Arthropoda</taxon>
        <taxon>Hexapoda</taxon>
        <taxon>Insecta</taxon>
        <taxon>Pterygota</taxon>
        <taxon>Neoptera</taxon>
        <taxon>Endopterygota</taxon>
        <taxon>Diptera</taxon>
        <taxon>Nematocera</taxon>
        <taxon>Culicoidea</taxon>
        <taxon>Culicidae</taxon>
        <taxon>Anophelinae</taxon>
        <taxon>Anopheles</taxon>
        <taxon>culicifacies species complex</taxon>
    </lineage>
</organism>
<dbReference type="GO" id="GO:0006506">
    <property type="term" value="P:GPI anchor biosynthetic process"/>
    <property type="evidence" value="ECO:0007669"/>
    <property type="project" value="UniProtKB-UniPathway"/>
</dbReference>
<feature type="region of interest" description="Disordered" evidence="14">
    <location>
        <begin position="551"/>
        <end position="616"/>
    </location>
</feature>
<feature type="compositionally biased region" description="Polar residues" evidence="14">
    <location>
        <begin position="1312"/>
        <end position="1326"/>
    </location>
</feature>
<feature type="compositionally biased region" description="Low complexity" evidence="14">
    <location>
        <begin position="966"/>
        <end position="1018"/>
    </location>
</feature>
<feature type="compositionally biased region" description="Polar residues" evidence="14">
    <location>
        <begin position="420"/>
        <end position="430"/>
    </location>
</feature>
<feature type="compositionally biased region" description="Low complexity" evidence="14">
    <location>
        <begin position="1211"/>
        <end position="1222"/>
    </location>
</feature>
<evidence type="ECO:0000256" key="6">
    <source>
        <dbReference type="ARBA" id="ARBA00022553"/>
    </source>
</evidence>
<feature type="compositionally biased region" description="Gly residues" evidence="14">
    <location>
        <begin position="337"/>
        <end position="360"/>
    </location>
</feature>
<dbReference type="EnsemblMetazoa" id="ACUA018599-RA">
    <property type="protein sequence ID" value="ACUA018599-PA"/>
    <property type="gene ID" value="ACUA018599"/>
</dbReference>
<keyword evidence="4" id="KW-0963">Cytoplasm</keyword>
<keyword evidence="10 15" id="KW-1133">Transmembrane helix</keyword>
<dbReference type="Gene3D" id="1.10.8.10">
    <property type="entry name" value="DNA helicase RuvA subunit, C-terminal domain"/>
    <property type="match status" value="1"/>
</dbReference>
<dbReference type="FunFam" id="1.10.8.10:FF:000059">
    <property type="entry name" value="Lingerer, isoform I"/>
    <property type="match status" value="1"/>
</dbReference>
<dbReference type="Pfam" id="PF12478">
    <property type="entry name" value="UBAP2-Lig"/>
    <property type="match status" value="1"/>
</dbReference>
<evidence type="ECO:0000256" key="9">
    <source>
        <dbReference type="ARBA" id="ARBA00022824"/>
    </source>
</evidence>
<feature type="compositionally biased region" description="Polar residues" evidence="14">
    <location>
        <begin position="1019"/>
        <end position="1028"/>
    </location>
</feature>
<feature type="compositionally biased region" description="Gly residues" evidence="14">
    <location>
        <begin position="125"/>
        <end position="139"/>
    </location>
</feature>
<dbReference type="SUPFAM" id="SSF46934">
    <property type="entry name" value="UBA-like"/>
    <property type="match status" value="1"/>
</dbReference>
<feature type="transmembrane region" description="Helical" evidence="15">
    <location>
        <begin position="1597"/>
        <end position="1615"/>
    </location>
</feature>
<keyword evidence="5" id="KW-0337">GPI-anchor biosynthesis</keyword>
<dbReference type="CDD" id="cd14277">
    <property type="entry name" value="UBA_UBP2_like"/>
    <property type="match status" value="1"/>
</dbReference>
<dbReference type="InterPro" id="IPR009060">
    <property type="entry name" value="UBA-like_sf"/>
</dbReference>
<evidence type="ECO:0000256" key="14">
    <source>
        <dbReference type="SAM" id="MobiDB-lite"/>
    </source>
</evidence>
<feature type="compositionally biased region" description="Polar residues" evidence="14">
    <location>
        <begin position="897"/>
        <end position="925"/>
    </location>
</feature>
<feature type="transmembrane region" description="Helical" evidence="15">
    <location>
        <begin position="1627"/>
        <end position="1648"/>
    </location>
</feature>
<dbReference type="GO" id="GO:0005789">
    <property type="term" value="C:endoplasmic reticulum membrane"/>
    <property type="evidence" value="ECO:0007669"/>
    <property type="project" value="UniProtKB-SubCell"/>
</dbReference>
<evidence type="ECO:0000256" key="13">
    <source>
        <dbReference type="ARBA" id="ARBA00074733"/>
    </source>
</evidence>
<evidence type="ECO:0000256" key="12">
    <source>
        <dbReference type="ARBA" id="ARBA00056974"/>
    </source>
</evidence>
<keyword evidence="7" id="KW-0085">Behavior</keyword>
<keyword evidence="6" id="KW-0597">Phosphoprotein</keyword>
<feature type="region of interest" description="Disordered" evidence="14">
    <location>
        <begin position="638"/>
        <end position="669"/>
    </location>
</feature>
<feature type="region of interest" description="Disordered" evidence="14">
    <location>
        <begin position="1312"/>
        <end position="1336"/>
    </location>
</feature>
<feature type="transmembrane region" description="Helical" evidence="15">
    <location>
        <begin position="1423"/>
        <end position="1444"/>
    </location>
</feature>
<feature type="transmembrane region" description="Helical" evidence="15">
    <location>
        <begin position="1546"/>
        <end position="1566"/>
    </location>
</feature>
<reference evidence="16" key="2">
    <citation type="submission" date="2020-05" db="UniProtKB">
        <authorList>
            <consortium name="EnsemblMetazoa"/>
        </authorList>
    </citation>
    <scope>IDENTIFICATION</scope>
    <source>
        <strain evidence="16">A-37</strain>
    </source>
</reference>
<feature type="compositionally biased region" description="Gly residues" evidence="14">
    <location>
        <begin position="104"/>
        <end position="115"/>
    </location>
</feature>
<reference evidence="17" key="1">
    <citation type="submission" date="2013-09" db="EMBL/GenBank/DDBJ databases">
        <title>The Genome Sequence of Anopheles culicifacies species A.</title>
        <authorList>
            <consortium name="The Broad Institute Genomics Platform"/>
            <person name="Neafsey D.E."/>
            <person name="Besansky N."/>
            <person name="Howell P."/>
            <person name="Walton C."/>
            <person name="Young S.K."/>
            <person name="Zeng Q."/>
            <person name="Gargeya S."/>
            <person name="Fitzgerald M."/>
            <person name="Haas B."/>
            <person name="Abouelleil A."/>
            <person name="Allen A.W."/>
            <person name="Alvarado L."/>
            <person name="Arachchi H.M."/>
            <person name="Berlin A.M."/>
            <person name="Chapman S.B."/>
            <person name="Gainer-Dewar J."/>
            <person name="Goldberg J."/>
            <person name="Griggs A."/>
            <person name="Gujja S."/>
            <person name="Hansen M."/>
            <person name="Howarth C."/>
            <person name="Imamovic A."/>
            <person name="Ireland A."/>
            <person name="Larimer J."/>
            <person name="McCowan C."/>
            <person name="Murphy C."/>
            <person name="Pearson M."/>
            <person name="Poon T.W."/>
            <person name="Priest M."/>
            <person name="Roberts A."/>
            <person name="Saif S."/>
            <person name="Shea T."/>
            <person name="Sisk P."/>
            <person name="Sykes S."/>
            <person name="Wortman J."/>
            <person name="Nusbaum C."/>
            <person name="Birren B."/>
        </authorList>
    </citation>
    <scope>NUCLEOTIDE SEQUENCE [LARGE SCALE GENOMIC DNA]</scope>
    <source>
        <strain evidence="17">A-37</strain>
    </source>
</reference>
<feature type="compositionally biased region" description="Polar residues" evidence="14">
    <location>
        <begin position="554"/>
        <end position="592"/>
    </location>
</feature>